<gene>
    <name evidence="1" type="ORF">SCALOS_LOCUS6199</name>
</gene>
<name>A0ACA9MBT8_9GLOM</name>
<comment type="caution">
    <text evidence="1">The sequence shown here is derived from an EMBL/GenBank/DDBJ whole genome shotgun (WGS) entry which is preliminary data.</text>
</comment>
<reference evidence="1" key="1">
    <citation type="submission" date="2021-06" db="EMBL/GenBank/DDBJ databases">
        <authorList>
            <person name="Kallberg Y."/>
            <person name="Tangrot J."/>
            <person name="Rosling A."/>
        </authorList>
    </citation>
    <scope>NUCLEOTIDE SEQUENCE</scope>
    <source>
        <strain evidence="1">AU212A</strain>
    </source>
</reference>
<dbReference type="Proteomes" id="UP000789860">
    <property type="component" value="Unassembled WGS sequence"/>
</dbReference>
<protein>
    <submittedName>
        <fullName evidence="1">3084_t:CDS:1</fullName>
    </submittedName>
</protein>
<feature type="non-terminal residue" evidence="1">
    <location>
        <position position="127"/>
    </location>
</feature>
<proteinExistence type="predicted"/>
<keyword evidence="2" id="KW-1185">Reference proteome</keyword>
<accession>A0ACA9MBT8</accession>
<dbReference type="EMBL" id="CAJVPM010011391">
    <property type="protein sequence ID" value="CAG8580808.1"/>
    <property type="molecule type" value="Genomic_DNA"/>
</dbReference>
<evidence type="ECO:0000313" key="2">
    <source>
        <dbReference type="Proteomes" id="UP000789860"/>
    </source>
</evidence>
<organism evidence="1 2">
    <name type="scientific">Scutellospora calospora</name>
    <dbReference type="NCBI Taxonomy" id="85575"/>
    <lineage>
        <taxon>Eukaryota</taxon>
        <taxon>Fungi</taxon>
        <taxon>Fungi incertae sedis</taxon>
        <taxon>Mucoromycota</taxon>
        <taxon>Glomeromycotina</taxon>
        <taxon>Glomeromycetes</taxon>
        <taxon>Diversisporales</taxon>
        <taxon>Gigasporaceae</taxon>
        <taxon>Scutellospora</taxon>
    </lineage>
</organism>
<evidence type="ECO:0000313" key="1">
    <source>
        <dbReference type="EMBL" id="CAG8580808.1"/>
    </source>
</evidence>
<sequence>MLSYMNSIHNFLTTTSILLIFLAFTFNVSVTALRQLEPPNPDDITKGLPTRSNVEPEPTKSKFKGKSIGGIEIPKETQIHHIKVENSGIYNGNEIKYSWIILSIVCASLIGRKDNTEEESCSRMEDE</sequence>